<evidence type="ECO:0000256" key="4">
    <source>
        <dbReference type="ARBA" id="ARBA00023295"/>
    </source>
</evidence>
<dbReference type="SUPFAM" id="SSF81296">
    <property type="entry name" value="E set domains"/>
    <property type="match status" value="1"/>
</dbReference>
<gene>
    <name evidence="8" type="primary">celB</name>
    <name evidence="8" type="ORF">NO2_0304</name>
</gene>
<reference evidence="8 9" key="1">
    <citation type="journal article" date="2019" name="ISME J.">
        <title>Genome analyses of uncultured TG2/ZB3 bacteria in 'Margulisbacteria' specifically attached to ectosymbiotic spirochetes of protists in the termite gut.</title>
        <authorList>
            <person name="Utami Y.D."/>
            <person name="Kuwahara H."/>
            <person name="Igai K."/>
            <person name="Murakami T."/>
            <person name="Sugaya K."/>
            <person name="Morikawa T."/>
            <person name="Nagura Y."/>
            <person name="Yuki M."/>
            <person name="Deevong P."/>
            <person name="Inoue T."/>
            <person name="Kihara K."/>
            <person name="Lo N."/>
            <person name="Yamada A."/>
            <person name="Ohkuma M."/>
            <person name="Hongoh Y."/>
        </authorList>
    </citation>
    <scope>NUCLEOTIDE SEQUENCE [LARGE SCALE GENOMIC DNA]</scope>
    <source>
        <strain evidence="8">NkOx7-02</strain>
    </source>
</reference>
<dbReference type="GO" id="GO:0008810">
    <property type="term" value="F:cellulase activity"/>
    <property type="evidence" value="ECO:0007669"/>
    <property type="project" value="InterPro"/>
</dbReference>
<keyword evidence="4" id="KW-0326">Glycosidase</keyword>
<accession>A0A388TF44</accession>
<dbReference type="Pfam" id="PF00759">
    <property type="entry name" value="Glyco_hydro_9"/>
    <property type="match status" value="1"/>
</dbReference>
<dbReference type="InterPro" id="IPR004197">
    <property type="entry name" value="Cellulase_Ig-like"/>
</dbReference>
<dbReference type="GO" id="GO:0000272">
    <property type="term" value="P:polysaccharide catabolic process"/>
    <property type="evidence" value="ECO:0007669"/>
    <property type="project" value="UniProtKB-KW"/>
</dbReference>
<keyword evidence="3" id="KW-0119">Carbohydrate metabolism</keyword>
<dbReference type="PANTHER" id="PTHR22298">
    <property type="entry name" value="ENDO-1,4-BETA-GLUCANASE"/>
    <property type="match status" value="1"/>
</dbReference>
<dbReference type="Gene3D" id="1.50.10.10">
    <property type="match status" value="1"/>
</dbReference>
<evidence type="ECO:0000259" key="6">
    <source>
        <dbReference type="Pfam" id="PF00759"/>
    </source>
</evidence>
<feature type="domain" description="Glycoside hydrolase family 9" evidence="6">
    <location>
        <begin position="420"/>
        <end position="841"/>
    </location>
</feature>
<dbReference type="Gene3D" id="2.60.40.10">
    <property type="entry name" value="Immunoglobulins"/>
    <property type="match status" value="1"/>
</dbReference>
<name>A0A388TF44_9BACT</name>
<evidence type="ECO:0000259" key="7">
    <source>
        <dbReference type="Pfam" id="PF02927"/>
    </source>
</evidence>
<evidence type="ECO:0000256" key="1">
    <source>
        <dbReference type="ARBA" id="ARBA00007072"/>
    </source>
</evidence>
<evidence type="ECO:0000256" key="2">
    <source>
        <dbReference type="ARBA" id="ARBA00022801"/>
    </source>
</evidence>
<feature type="domain" description="Cellulase Ig-like" evidence="7">
    <location>
        <begin position="295"/>
        <end position="375"/>
    </location>
</feature>
<dbReference type="AlphaFoldDB" id="A0A388TF44"/>
<sequence>MGINIDNAAFYQRELRRADADFSGEIDSEQEIKQALQLILEGRPIDELPQKYQRTLRQFVDTQSREDTAFNDIIDTPEVEAAVAELMKHFQTKEDLLKELVYSAQAPIVSEPNPEPDAAHNAVRPITEPVRGLAENEKVLKINVAHIEPLWDKNRLQGRRVPGGFEIYDPRLNSSFADCEMFAVVVNKTIDYGEKTLRLTLQVGQDFRALWGQKIFQVTLNGIELKPGNFELDFGSDLKGFVPPQDGVYEFIVPKEMQNIGVLAFMTAGATNYFARVSNIEIVVQPEPAPQVNDQTIQSNQIGYIRGFAKTAIVELPADSAVDSLEFSVQNTQGEAVWTGRSTYNQVYKDAGAKVMVLDFSALEQPGTYTLIVPQQNGISGELKTPVVLKENPAAGLSATRNAALLAFKWFTDGEHGPYGNIHEQDKETPIYGSETTIDVSGGWHDAGDYGKYTVNGAYSAGLLLVNKKYADNDLAYDAGLVPRENAARADYLSIVKHELDFLLKMQRTDGACYHKATAAEWLASEVAPQDDAQLKTVLPVSTTATADFAAAMALGYAEYKNSAVAEDRIMAAQYLAAAEQAWAFLVQNPDLIMTAETYDNHRYGGPYTDHQDQDERLWAAVELFNATGEAKYQKYIKDNLPALLTQDRFGDNAPDWGNVNYLALFSYTRNSNADPELQQKIESALIKYADALLARQAENPYGLAFAGIGAGFDWGSNSVAATAGLELMYIYKQTGNLKYKQGALKIVDYLLGKNPNGISYITGFGEKSVRQPHFRPSMSGQYPTPDGLLVGGPNSVAYSGDTIAMSIQTYPAMRIYADDQNSWSTNEVAINWQANLAALLALLSEE</sequence>
<dbReference type="Proteomes" id="UP000275925">
    <property type="component" value="Unassembled WGS sequence"/>
</dbReference>
<protein>
    <submittedName>
        <fullName evidence="8">Cellulase</fullName>
    </submittedName>
</protein>
<dbReference type="InterPro" id="IPR014756">
    <property type="entry name" value="Ig_E-set"/>
</dbReference>
<dbReference type="SUPFAM" id="SSF48208">
    <property type="entry name" value="Six-hairpin glycosidases"/>
    <property type="match status" value="1"/>
</dbReference>
<evidence type="ECO:0000313" key="8">
    <source>
        <dbReference type="EMBL" id="GBR75650.1"/>
    </source>
</evidence>
<keyword evidence="2" id="KW-0378">Hydrolase</keyword>
<evidence type="ECO:0000256" key="5">
    <source>
        <dbReference type="ARBA" id="ARBA00023326"/>
    </source>
</evidence>
<dbReference type="InterPro" id="IPR013783">
    <property type="entry name" value="Ig-like_fold"/>
</dbReference>
<organism evidence="8 9">
    <name type="scientific">Candidatus Termititenax persephonae</name>
    <dbReference type="NCBI Taxonomy" id="2218525"/>
    <lineage>
        <taxon>Bacteria</taxon>
        <taxon>Bacillati</taxon>
        <taxon>Candidatus Margulisiibacteriota</taxon>
        <taxon>Candidatus Termititenacia</taxon>
        <taxon>Candidatus Termititenacales</taxon>
        <taxon>Candidatus Termititenacaceae</taxon>
        <taxon>Candidatus Termititenax</taxon>
    </lineage>
</organism>
<proteinExistence type="inferred from homology"/>
<dbReference type="CDD" id="cd02850">
    <property type="entry name" value="E_set_Cellulase_N"/>
    <property type="match status" value="1"/>
</dbReference>
<dbReference type="InterPro" id="IPR001701">
    <property type="entry name" value="Glyco_hydro_9"/>
</dbReference>
<dbReference type="EMBL" id="BGZO01000005">
    <property type="protein sequence ID" value="GBR75650.1"/>
    <property type="molecule type" value="Genomic_DNA"/>
</dbReference>
<evidence type="ECO:0000313" key="9">
    <source>
        <dbReference type="Proteomes" id="UP000275925"/>
    </source>
</evidence>
<keyword evidence="5" id="KW-0624">Polysaccharide degradation</keyword>
<comment type="caution">
    <text evidence="8">The sequence shown here is derived from an EMBL/GenBank/DDBJ whole genome shotgun (WGS) entry which is preliminary data.</text>
</comment>
<dbReference type="InterPro" id="IPR012341">
    <property type="entry name" value="6hp_glycosidase-like_sf"/>
</dbReference>
<dbReference type="Pfam" id="PF02927">
    <property type="entry name" value="CelD_N"/>
    <property type="match status" value="1"/>
</dbReference>
<keyword evidence="9" id="KW-1185">Reference proteome</keyword>
<evidence type="ECO:0000256" key="3">
    <source>
        <dbReference type="ARBA" id="ARBA00023277"/>
    </source>
</evidence>
<dbReference type="InterPro" id="IPR008928">
    <property type="entry name" value="6-hairpin_glycosidase_sf"/>
</dbReference>
<comment type="similarity">
    <text evidence="1">Belongs to the glycosyl hydrolase 9 (cellulase E) family.</text>
</comment>